<dbReference type="EMBL" id="AYJU01000017">
    <property type="protein sequence ID" value="EST53928.1"/>
    <property type="molecule type" value="Genomic_DNA"/>
</dbReference>
<protein>
    <submittedName>
        <fullName evidence="2">Uncharacterized protein</fullName>
    </submittedName>
</protein>
<evidence type="ECO:0000313" key="2">
    <source>
        <dbReference type="EMBL" id="EST53928.1"/>
    </source>
</evidence>
<reference evidence="2 3" key="1">
    <citation type="journal article" date="2014" name="Genome Announc.">
        <title>Draft Genome Sequence of Brevibacillus panacihumi Strain W25, a Halotolerant Hydrocarbon-Degrading Bacterium.</title>
        <authorList>
            <person name="Wang X."/>
            <person name="Jin D."/>
            <person name="Zhou L."/>
            <person name="Wu L."/>
            <person name="An W."/>
            <person name="Chen Y."/>
            <person name="Zhao L."/>
        </authorList>
    </citation>
    <scope>NUCLEOTIDE SEQUENCE [LARGE SCALE GENOMIC DNA]</scope>
    <source>
        <strain evidence="2 3">W25</strain>
    </source>
</reference>
<keyword evidence="3" id="KW-1185">Reference proteome</keyword>
<dbReference type="HOGENOM" id="CLU_3266708_0_0_9"/>
<dbReference type="AlphaFoldDB" id="V6MEV4"/>
<comment type="caution">
    <text evidence="2">The sequence shown here is derived from an EMBL/GenBank/DDBJ whole genome shotgun (WGS) entry which is preliminary data.</text>
</comment>
<proteinExistence type="predicted"/>
<sequence length="41" mass="4247">MLAVAAAADNATKGIIQKNPIPPKKNKTAKEPPFDGSTALQ</sequence>
<dbReference type="Proteomes" id="UP000017973">
    <property type="component" value="Unassembled WGS sequence"/>
</dbReference>
<dbReference type="STRING" id="1408254.T458_21330"/>
<accession>V6MEV4</accession>
<evidence type="ECO:0000313" key="3">
    <source>
        <dbReference type="Proteomes" id="UP000017973"/>
    </source>
</evidence>
<evidence type="ECO:0000256" key="1">
    <source>
        <dbReference type="SAM" id="MobiDB-lite"/>
    </source>
</evidence>
<name>V6MEV4_9BACL</name>
<feature type="region of interest" description="Disordered" evidence="1">
    <location>
        <begin position="1"/>
        <end position="41"/>
    </location>
</feature>
<gene>
    <name evidence="2" type="ORF">T458_21330</name>
</gene>
<organism evidence="2 3">
    <name type="scientific">Brevibacillus panacihumi W25</name>
    <dbReference type="NCBI Taxonomy" id="1408254"/>
    <lineage>
        <taxon>Bacteria</taxon>
        <taxon>Bacillati</taxon>
        <taxon>Bacillota</taxon>
        <taxon>Bacilli</taxon>
        <taxon>Bacillales</taxon>
        <taxon>Paenibacillaceae</taxon>
        <taxon>Brevibacillus</taxon>
    </lineage>
</organism>